<reference evidence="1" key="2">
    <citation type="submission" date="2004-02" db="EMBL/GenBank/DDBJ databases">
        <authorList>
            <consortium name="Genoscope"/>
            <consortium name="Whitehead Institute Centre for Genome Research"/>
        </authorList>
    </citation>
    <scope>NUCLEOTIDE SEQUENCE</scope>
</reference>
<dbReference type="EMBL" id="CAAE01013932">
    <property type="protein sequence ID" value="CAF95712.1"/>
    <property type="molecule type" value="Genomic_DNA"/>
</dbReference>
<proteinExistence type="predicted"/>
<name>Q4SUH0_TETNG</name>
<protein>
    <submittedName>
        <fullName evidence="1">(spotted green pufferfish) hypothetical protein</fullName>
    </submittedName>
</protein>
<reference evidence="1" key="1">
    <citation type="journal article" date="2004" name="Nature">
        <title>Genome duplication in the teleost fish Tetraodon nigroviridis reveals the early vertebrate proto-karyotype.</title>
        <authorList>
            <person name="Jaillon O."/>
            <person name="Aury J.-M."/>
            <person name="Brunet F."/>
            <person name="Petit J.-L."/>
            <person name="Stange-Thomann N."/>
            <person name="Mauceli E."/>
            <person name="Bouneau L."/>
            <person name="Fischer C."/>
            <person name="Ozouf-Costaz C."/>
            <person name="Bernot A."/>
            <person name="Nicaud S."/>
            <person name="Jaffe D."/>
            <person name="Fisher S."/>
            <person name="Lutfalla G."/>
            <person name="Dossat C."/>
            <person name="Segurens B."/>
            <person name="Dasilva C."/>
            <person name="Salanoubat M."/>
            <person name="Levy M."/>
            <person name="Boudet N."/>
            <person name="Castellano S."/>
            <person name="Anthouard V."/>
            <person name="Jubin C."/>
            <person name="Castelli V."/>
            <person name="Katinka M."/>
            <person name="Vacherie B."/>
            <person name="Biemont C."/>
            <person name="Skalli Z."/>
            <person name="Cattolico L."/>
            <person name="Poulain J."/>
            <person name="De Berardinis V."/>
            <person name="Cruaud C."/>
            <person name="Duprat S."/>
            <person name="Brottier P."/>
            <person name="Coutanceau J.-P."/>
            <person name="Gouzy J."/>
            <person name="Parra G."/>
            <person name="Lardier G."/>
            <person name="Chapple C."/>
            <person name="McKernan K.J."/>
            <person name="McEwan P."/>
            <person name="Bosak S."/>
            <person name="Kellis M."/>
            <person name="Volff J.-N."/>
            <person name="Guigo R."/>
            <person name="Zody M.C."/>
            <person name="Mesirov J."/>
            <person name="Lindblad-Toh K."/>
            <person name="Birren B."/>
            <person name="Nusbaum C."/>
            <person name="Kahn D."/>
            <person name="Robinson-Rechavi M."/>
            <person name="Laudet V."/>
            <person name="Schachter V."/>
            <person name="Quetier F."/>
            <person name="Saurin W."/>
            <person name="Scarpelli C."/>
            <person name="Wincker P."/>
            <person name="Lander E.S."/>
            <person name="Weissenbach J."/>
            <person name="Roest Crollius H."/>
        </authorList>
    </citation>
    <scope>NUCLEOTIDE SEQUENCE [LARGE SCALE GENOMIC DNA]</scope>
</reference>
<feature type="non-terminal residue" evidence="1">
    <location>
        <position position="35"/>
    </location>
</feature>
<organism evidence="1">
    <name type="scientific">Tetraodon nigroviridis</name>
    <name type="common">Spotted green pufferfish</name>
    <name type="synonym">Chelonodon nigroviridis</name>
    <dbReference type="NCBI Taxonomy" id="99883"/>
    <lineage>
        <taxon>Eukaryota</taxon>
        <taxon>Metazoa</taxon>
        <taxon>Chordata</taxon>
        <taxon>Craniata</taxon>
        <taxon>Vertebrata</taxon>
        <taxon>Euteleostomi</taxon>
        <taxon>Actinopterygii</taxon>
        <taxon>Neopterygii</taxon>
        <taxon>Teleostei</taxon>
        <taxon>Neoteleostei</taxon>
        <taxon>Acanthomorphata</taxon>
        <taxon>Eupercaria</taxon>
        <taxon>Tetraodontiformes</taxon>
        <taxon>Tetradontoidea</taxon>
        <taxon>Tetraodontidae</taxon>
        <taxon>Tetraodon</taxon>
    </lineage>
</organism>
<accession>Q4SUH0</accession>
<sequence>SDELRKEVRQLKKELQAIKQRKEESSKPAEDTVKE</sequence>
<gene>
    <name evidence="1" type="ORF">GSTENG00012471001</name>
</gene>
<comment type="caution">
    <text evidence="1">The sequence shown here is derived from an EMBL/GenBank/DDBJ whole genome shotgun (WGS) entry which is preliminary data.</text>
</comment>
<dbReference type="KEGG" id="tng:GSTEN00012471G001"/>
<dbReference type="OrthoDB" id="8960896at2759"/>
<dbReference type="AlphaFoldDB" id="Q4SUH0"/>
<feature type="non-terminal residue" evidence="1">
    <location>
        <position position="1"/>
    </location>
</feature>
<evidence type="ECO:0000313" key="1">
    <source>
        <dbReference type="EMBL" id="CAF95712.1"/>
    </source>
</evidence>